<dbReference type="InterPro" id="IPR002903">
    <property type="entry name" value="RsmH"/>
</dbReference>
<dbReference type="GO" id="GO:0070475">
    <property type="term" value="P:rRNA base methylation"/>
    <property type="evidence" value="ECO:0007669"/>
    <property type="project" value="TreeGrafter"/>
</dbReference>
<dbReference type="NCBIfam" id="TIGR00006">
    <property type="entry name" value="16S rRNA (cytosine(1402)-N(4))-methyltransferase RsmH"/>
    <property type="match status" value="1"/>
</dbReference>
<keyword evidence="2" id="KW-0489">Methyltransferase</keyword>
<comment type="caution">
    <text evidence="5">The sequence shown here is derived from an EMBL/GenBank/DDBJ whole genome shotgun (WGS) entry which is preliminary data.</text>
</comment>
<proteinExistence type="inferred from homology"/>
<dbReference type="PANTHER" id="PTHR11265:SF0">
    <property type="entry name" value="12S RRNA N4-METHYLCYTIDINE METHYLTRANSFERASE"/>
    <property type="match status" value="1"/>
</dbReference>
<protein>
    <submittedName>
        <fullName evidence="5">Uncharacterized protein</fullName>
    </submittedName>
</protein>
<evidence type="ECO:0000313" key="6">
    <source>
        <dbReference type="Proteomes" id="UP000639338"/>
    </source>
</evidence>
<dbReference type="AlphaFoldDB" id="A0A834XST1"/>
<dbReference type="Proteomes" id="UP000639338">
    <property type="component" value="Unassembled WGS sequence"/>
</dbReference>
<dbReference type="PANTHER" id="PTHR11265">
    <property type="entry name" value="S-ADENOSYL-METHYLTRANSFERASE MRAW"/>
    <property type="match status" value="1"/>
</dbReference>
<dbReference type="Gene3D" id="3.40.50.150">
    <property type="entry name" value="Vaccinia Virus protein VP39"/>
    <property type="match status" value="1"/>
</dbReference>
<organism evidence="5 6">
    <name type="scientific">Aphidius gifuensis</name>
    <name type="common">Parasitoid wasp</name>
    <dbReference type="NCBI Taxonomy" id="684658"/>
    <lineage>
        <taxon>Eukaryota</taxon>
        <taxon>Metazoa</taxon>
        <taxon>Ecdysozoa</taxon>
        <taxon>Arthropoda</taxon>
        <taxon>Hexapoda</taxon>
        <taxon>Insecta</taxon>
        <taxon>Pterygota</taxon>
        <taxon>Neoptera</taxon>
        <taxon>Endopterygota</taxon>
        <taxon>Hymenoptera</taxon>
        <taxon>Apocrita</taxon>
        <taxon>Ichneumonoidea</taxon>
        <taxon>Braconidae</taxon>
        <taxon>Aphidiinae</taxon>
        <taxon>Aphidius</taxon>
    </lineage>
</organism>
<dbReference type="SUPFAM" id="SSF81799">
    <property type="entry name" value="Putative methyltransferase TM0872, insert domain"/>
    <property type="match status" value="1"/>
</dbReference>
<keyword evidence="3" id="KW-0808">Transferase</keyword>
<comment type="similarity">
    <text evidence="1">Belongs to the methyltransferase superfamily. RsmH family.</text>
</comment>
<dbReference type="InterPro" id="IPR023397">
    <property type="entry name" value="SAM-dep_MeTrfase_MraW_recog"/>
</dbReference>
<sequence>MVNQVIEYLKPSPGEIFIDMTFGAGGHTTRLLDSTPDIKVFALDRDPLAHEYSHELAKKYPGQLIPLLGRFSELPNLLKKHKVLPNTIDGFLFDYGCSSMQFDIAERGFSLSKEGPLDMRMDGKRYPNDPTVADVLERASELDLYRIMKIYGQEKRARKIARAIVESRYTFKKLETTWELAELVESVINDEFRTDSIGRFSHSATKVFQAFRIFINNEMNEINYGIIIAEKYLKINGRLVTISFHSLEDTIVKRHLAGNISDNSPNMTPLKYINAARTFDDNEFINLTDVSWKMLHKHVILPTDEEIETNPRSRSAKLRAIAKIK</sequence>
<evidence type="ECO:0000256" key="3">
    <source>
        <dbReference type="ARBA" id="ARBA00022679"/>
    </source>
</evidence>
<dbReference type="HAMAP" id="MF_01007">
    <property type="entry name" value="16SrRNA_methyltr_H"/>
    <property type="match status" value="1"/>
</dbReference>
<gene>
    <name evidence="5" type="ORF">HCN44_010733</name>
</gene>
<dbReference type="GO" id="GO:0071424">
    <property type="term" value="F:rRNA (cytosine-N4-)-methyltransferase activity"/>
    <property type="evidence" value="ECO:0007669"/>
    <property type="project" value="TreeGrafter"/>
</dbReference>
<dbReference type="OrthoDB" id="16290at2759"/>
<reference evidence="5 6" key="1">
    <citation type="submission" date="2020-08" db="EMBL/GenBank/DDBJ databases">
        <title>Aphidius gifuensis genome sequencing and assembly.</title>
        <authorList>
            <person name="Du Z."/>
        </authorList>
    </citation>
    <scope>NUCLEOTIDE SEQUENCE [LARGE SCALE GENOMIC DNA]</scope>
    <source>
        <strain evidence="5">YNYX2018</strain>
        <tissue evidence="5">Adults</tissue>
    </source>
</reference>
<keyword evidence="6" id="KW-1185">Reference proteome</keyword>
<evidence type="ECO:0000256" key="4">
    <source>
        <dbReference type="ARBA" id="ARBA00022691"/>
    </source>
</evidence>
<keyword evidence="4" id="KW-0949">S-adenosyl-L-methionine</keyword>
<evidence type="ECO:0000313" key="5">
    <source>
        <dbReference type="EMBL" id="KAF7991932.1"/>
    </source>
</evidence>
<dbReference type="Gene3D" id="1.10.150.170">
    <property type="entry name" value="Putative methyltransferase TM0872, insert domain"/>
    <property type="match status" value="1"/>
</dbReference>
<dbReference type="Pfam" id="PF01795">
    <property type="entry name" value="Methyltransf_5"/>
    <property type="match status" value="1"/>
</dbReference>
<evidence type="ECO:0000256" key="1">
    <source>
        <dbReference type="ARBA" id="ARBA00010396"/>
    </source>
</evidence>
<name>A0A834XST1_APHGI</name>
<dbReference type="SUPFAM" id="SSF53335">
    <property type="entry name" value="S-adenosyl-L-methionine-dependent methyltransferases"/>
    <property type="match status" value="1"/>
</dbReference>
<dbReference type="EMBL" id="JACMRX010000004">
    <property type="protein sequence ID" value="KAF7991932.1"/>
    <property type="molecule type" value="Genomic_DNA"/>
</dbReference>
<accession>A0A834XST1</accession>
<dbReference type="PIRSF" id="PIRSF004486">
    <property type="entry name" value="MraW"/>
    <property type="match status" value="1"/>
</dbReference>
<dbReference type="InterPro" id="IPR029063">
    <property type="entry name" value="SAM-dependent_MTases_sf"/>
</dbReference>
<evidence type="ECO:0000256" key="2">
    <source>
        <dbReference type="ARBA" id="ARBA00022603"/>
    </source>
</evidence>